<gene>
    <name evidence="1" type="ORF">RUMTOR_01212</name>
</gene>
<proteinExistence type="predicted"/>
<protein>
    <submittedName>
        <fullName evidence="1">Uncharacterized protein</fullName>
    </submittedName>
</protein>
<dbReference type="HOGENOM" id="CLU_3103483_0_0_9"/>
<evidence type="ECO:0000313" key="1">
    <source>
        <dbReference type="EMBL" id="EDK24483.1"/>
    </source>
</evidence>
<comment type="caution">
    <text evidence="1">The sequence shown here is derived from an EMBL/GenBank/DDBJ whole genome shotgun (WGS) entry which is preliminary data.</text>
</comment>
<evidence type="ECO:0000313" key="2">
    <source>
        <dbReference type="Proteomes" id="UP000003577"/>
    </source>
</evidence>
<organism evidence="1 2">
    <name type="scientific">[Ruminococcus] torques ATCC 27756</name>
    <dbReference type="NCBI Taxonomy" id="411460"/>
    <lineage>
        <taxon>Bacteria</taxon>
        <taxon>Bacillati</taxon>
        <taxon>Bacillota</taxon>
        <taxon>Clostridia</taxon>
        <taxon>Lachnospirales</taxon>
        <taxon>Lachnospiraceae</taxon>
        <taxon>Mediterraneibacter</taxon>
    </lineage>
</organism>
<name>A5KLV8_9FIRM</name>
<dbReference type="EMBL" id="AAVP02000004">
    <property type="protein sequence ID" value="EDK24483.1"/>
    <property type="molecule type" value="Genomic_DNA"/>
</dbReference>
<dbReference type="PaxDb" id="411460-RUMTOR_01212"/>
<dbReference type="Proteomes" id="UP000003577">
    <property type="component" value="Unassembled WGS sequence"/>
</dbReference>
<reference evidence="1 2" key="1">
    <citation type="submission" date="2007-03" db="EMBL/GenBank/DDBJ databases">
        <authorList>
            <person name="Fulton L."/>
            <person name="Clifton S."/>
            <person name="Fulton B."/>
            <person name="Xu J."/>
            <person name="Minx P."/>
            <person name="Pepin K.H."/>
            <person name="Johnson M."/>
            <person name="Thiruvilangam P."/>
            <person name="Bhonagiri V."/>
            <person name="Nash W.E."/>
            <person name="Mardis E.R."/>
            <person name="Wilson R.K."/>
        </authorList>
    </citation>
    <scope>NUCLEOTIDE SEQUENCE [LARGE SCALE GENOMIC DNA]</scope>
    <source>
        <strain evidence="1 2">ATCC 27756</strain>
    </source>
</reference>
<sequence length="51" mass="5671">MQKLENQPSKNSSLCIKINVFYMENDENTTYGAGGGKNNVDTLNKRVYGSV</sequence>
<dbReference type="AlphaFoldDB" id="A5KLV8"/>
<accession>A5KLV8</accession>
<reference evidence="1 2" key="2">
    <citation type="submission" date="2007-04" db="EMBL/GenBank/DDBJ databases">
        <title>Draft genome sequence of Ruminococcus torques (ATCC 27756).</title>
        <authorList>
            <person name="Sudarsanam P."/>
            <person name="Ley R."/>
            <person name="Guruge J."/>
            <person name="Turnbaugh P.J."/>
            <person name="Mahowald M."/>
            <person name="Liep D."/>
            <person name="Gordon J."/>
        </authorList>
    </citation>
    <scope>NUCLEOTIDE SEQUENCE [LARGE SCALE GENOMIC DNA]</scope>
    <source>
        <strain evidence="1 2">ATCC 27756</strain>
    </source>
</reference>